<keyword evidence="5 7" id="KW-0548">Nucleotidyltransferase</keyword>
<evidence type="ECO:0000256" key="6">
    <source>
        <dbReference type="ARBA" id="ARBA00023229"/>
    </source>
</evidence>
<reference evidence="8 9" key="1">
    <citation type="submission" date="2015-04" db="EMBL/GenBank/DDBJ databases">
        <title>Complete Sequence for the Genome of the Thioalkalivibrio versutus D301.</title>
        <authorList>
            <person name="Mu T."/>
            <person name="Zhou J."/>
            <person name="Xu X."/>
        </authorList>
    </citation>
    <scope>NUCLEOTIDE SEQUENCE [LARGE SCALE GENOMIC DNA]</scope>
    <source>
        <strain evidence="8 9">D301</strain>
    </source>
</reference>
<sequence>MADAEHVPTREPAFWALIPAAGIGRRMGSNRPKQYLTLGSHTILSHTLSIFLEHPRIRGVVLVLGPDVDPDALDLPLAGGRLFRAAGGAERADSVQNGLDFLAERAHEDDWVLVHDAARPCLPLADVDRLLHELRDDPVGGLLASPSTDTIKWSDGAGKVERTLDRERVWRALTPQMFRLGMLRTANAQARAEGHPVTDEASAIEFLGQAPRLIEGSPMNIKITRSEDLELARLYLMQQGRLEGGFRA</sequence>
<comment type="function">
    <text evidence="7">Catalyzes the formation of 4-diphosphocytidyl-2-C-methyl-D-erythritol from CTP and 2-C-methyl-D-erythritol 4-phosphate (MEP).</text>
</comment>
<comment type="pathway">
    <text evidence="2 7">Isoprenoid biosynthesis; isopentenyl diphosphate biosynthesis via DXP pathway; isopentenyl diphosphate from 1-deoxy-D-xylulose 5-phosphate: step 2/6.</text>
</comment>
<dbReference type="AlphaFoldDB" id="A0A0G3G1U8"/>
<organism evidence="8 9">
    <name type="scientific">Thioalkalivibrio versutus</name>
    <dbReference type="NCBI Taxonomy" id="106634"/>
    <lineage>
        <taxon>Bacteria</taxon>
        <taxon>Pseudomonadati</taxon>
        <taxon>Pseudomonadota</taxon>
        <taxon>Gammaproteobacteria</taxon>
        <taxon>Chromatiales</taxon>
        <taxon>Ectothiorhodospiraceae</taxon>
        <taxon>Thioalkalivibrio</taxon>
    </lineage>
</organism>
<dbReference type="InterPro" id="IPR050088">
    <property type="entry name" value="IspD/TarI_cytidylyltransf_bact"/>
</dbReference>
<evidence type="ECO:0000256" key="5">
    <source>
        <dbReference type="ARBA" id="ARBA00022695"/>
    </source>
</evidence>
<dbReference type="STRING" id="106634.TVD_07140"/>
<dbReference type="HAMAP" id="MF_00108">
    <property type="entry name" value="IspD"/>
    <property type="match status" value="1"/>
</dbReference>
<dbReference type="EMBL" id="CP011367">
    <property type="protein sequence ID" value="AKJ95150.1"/>
    <property type="molecule type" value="Genomic_DNA"/>
</dbReference>
<evidence type="ECO:0000256" key="7">
    <source>
        <dbReference type="HAMAP-Rule" id="MF_00108"/>
    </source>
</evidence>
<dbReference type="OrthoDB" id="9806837at2"/>
<dbReference type="GO" id="GO:0050518">
    <property type="term" value="F:2-C-methyl-D-erythritol 4-phosphate cytidylyltransferase activity"/>
    <property type="evidence" value="ECO:0007669"/>
    <property type="project" value="UniProtKB-UniRule"/>
</dbReference>
<keyword evidence="4 7" id="KW-0808">Transferase</keyword>
<comment type="similarity">
    <text evidence="3 7">Belongs to the IspD/TarI cytidylyltransferase family. IspD subfamily.</text>
</comment>
<dbReference type="CDD" id="cd02516">
    <property type="entry name" value="CDP-ME_synthetase"/>
    <property type="match status" value="1"/>
</dbReference>
<keyword evidence="9" id="KW-1185">Reference proteome</keyword>
<feature type="site" description="Positions MEP for the nucleophilic attack" evidence="7">
    <location>
        <position position="166"/>
    </location>
</feature>
<feature type="site" description="Transition state stabilizer" evidence="7">
    <location>
        <position position="26"/>
    </location>
</feature>
<evidence type="ECO:0000256" key="3">
    <source>
        <dbReference type="ARBA" id="ARBA00009789"/>
    </source>
</evidence>
<protein>
    <recommendedName>
        <fullName evidence="7">2-C-methyl-D-erythritol 4-phosphate cytidylyltransferase</fullName>
        <ecNumber evidence="7">2.7.7.60</ecNumber>
    </recommendedName>
    <alternativeName>
        <fullName evidence="7">4-diphosphocytidyl-2C-methyl-D-erythritol synthase</fullName>
    </alternativeName>
    <alternativeName>
        <fullName evidence="7">MEP cytidylyltransferase</fullName>
        <shortName evidence="7">MCT</shortName>
    </alternativeName>
</protein>
<dbReference type="Pfam" id="PF01128">
    <property type="entry name" value="IspD"/>
    <property type="match status" value="1"/>
</dbReference>
<dbReference type="GO" id="GO:0019288">
    <property type="term" value="P:isopentenyl diphosphate biosynthetic process, methylerythritol 4-phosphate pathway"/>
    <property type="evidence" value="ECO:0007669"/>
    <property type="project" value="UniProtKB-UniRule"/>
</dbReference>
<accession>A0A0G3G1U8</accession>
<dbReference type="EC" id="2.7.7.60" evidence="7"/>
<dbReference type="FunFam" id="3.90.550.10:FF:000003">
    <property type="entry name" value="2-C-methyl-D-erythritol 4-phosphate cytidylyltransferase"/>
    <property type="match status" value="1"/>
</dbReference>
<evidence type="ECO:0000256" key="2">
    <source>
        <dbReference type="ARBA" id="ARBA00004787"/>
    </source>
</evidence>
<evidence type="ECO:0000256" key="4">
    <source>
        <dbReference type="ARBA" id="ARBA00022679"/>
    </source>
</evidence>
<name>A0A0G3G1U8_9GAMM</name>
<keyword evidence="6 7" id="KW-0414">Isoprene biosynthesis</keyword>
<dbReference type="Gene3D" id="3.90.550.10">
    <property type="entry name" value="Spore Coat Polysaccharide Biosynthesis Protein SpsA, Chain A"/>
    <property type="match status" value="1"/>
</dbReference>
<evidence type="ECO:0000256" key="1">
    <source>
        <dbReference type="ARBA" id="ARBA00001282"/>
    </source>
</evidence>
<dbReference type="RefSeq" id="WP_019571334.1">
    <property type="nucleotide sequence ID" value="NZ_CP011367.1"/>
</dbReference>
<dbReference type="SUPFAM" id="SSF53448">
    <property type="entry name" value="Nucleotide-diphospho-sugar transferases"/>
    <property type="match status" value="1"/>
</dbReference>
<feature type="site" description="Transition state stabilizer" evidence="7">
    <location>
        <position position="33"/>
    </location>
</feature>
<dbReference type="Proteomes" id="UP000064201">
    <property type="component" value="Chromosome"/>
</dbReference>
<dbReference type="InterPro" id="IPR001228">
    <property type="entry name" value="IspD"/>
</dbReference>
<evidence type="ECO:0000313" key="9">
    <source>
        <dbReference type="Proteomes" id="UP000064201"/>
    </source>
</evidence>
<gene>
    <name evidence="7 8" type="primary">ispD</name>
    <name evidence="8" type="ORF">TVD_07140</name>
</gene>
<dbReference type="NCBIfam" id="TIGR00453">
    <property type="entry name" value="ispD"/>
    <property type="match status" value="1"/>
</dbReference>
<dbReference type="UniPathway" id="UPA00056">
    <property type="reaction ID" value="UER00093"/>
</dbReference>
<dbReference type="InterPro" id="IPR029044">
    <property type="entry name" value="Nucleotide-diphossugar_trans"/>
</dbReference>
<comment type="catalytic activity">
    <reaction evidence="1 7">
        <text>2-C-methyl-D-erythritol 4-phosphate + CTP + H(+) = 4-CDP-2-C-methyl-D-erythritol + diphosphate</text>
        <dbReference type="Rhea" id="RHEA:13429"/>
        <dbReference type="ChEBI" id="CHEBI:15378"/>
        <dbReference type="ChEBI" id="CHEBI:33019"/>
        <dbReference type="ChEBI" id="CHEBI:37563"/>
        <dbReference type="ChEBI" id="CHEBI:57823"/>
        <dbReference type="ChEBI" id="CHEBI:58262"/>
        <dbReference type="EC" id="2.7.7.60"/>
    </reaction>
</comment>
<evidence type="ECO:0000313" key="8">
    <source>
        <dbReference type="EMBL" id="AKJ95150.1"/>
    </source>
</evidence>
<dbReference type="InterPro" id="IPR034683">
    <property type="entry name" value="IspD/TarI"/>
</dbReference>
<dbReference type="PANTHER" id="PTHR32125:SF4">
    <property type="entry name" value="2-C-METHYL-D-ERYTHRITOL 4-PHOSPHATE CYTIDYLYLTRANSFERASE, CHLOROPLASTIC"/>
    <property type="match status" value="1"/>
</dbReference>
<dbReference type="PATRIC" id="fig|106634.4.peg.1459"/>
<dbReference type="InterPro" id="IPR018294">
    <property type="entry name" value="ISPD_synthase_CS"/>
</dbReference>
<dbReference type="PROSITE" id="PS01295">
    <property type="entry name" value="ISPD"/>
    <property type="match status" value="1"/>
</dbReference>
<dbReference type="PANTHER" id="PTHR32125">
    <property type="entry name" value="2-C-METHYL-D-ERYTHRITOL 4-PHOSPHATE CYTIDYLYLTRANSFERASE, CHLOROPLASTIC"/>
    <property type="match status" value="1"/>
</dbReference>
<dbReference type="KEGG" id="tvr:TVD_07140"/>
<feature type="site" description="Positions MEP for the nucleophilic attack" evidence="7">
    <location>
        <position position="222"/>
    </location>
</feature>
<proteinExistence type="inferred from homology"/>